<dbReference type="WBParaSite" id="Pan_g7212.t1">
    <property type="protein sequence ID" value="Pan_g7212.t1"/>
    <property type="gene ID" value="Pan_g7212"/>
</dbReference>
<sequence>MPYPIAKLAYGLRSRLNELVTPAERYRLQEAAGDMSICPPNLQPIRKKYGIELDIMGLAPNTWIADILKSQKQKLSLLSIDVCSDALENNAIEKIVDFMKAQNENFSLYINFDRLYHTDSWEDKTDEIVKKLCEDLPHRLSHASGAFYVPKA</sequence>
<dbReference type="Proteomes" id="UP000492821">
    <property type="component" value="Unassembled WGS sequence"/>
</dbReference>
<reference evidence="2" key="2">
    <citation type="submission" date="2020-10" db="UniProtKB">
        <authorList>
            <consortium name="WormBaseParasite"/>
        </authorList>
    </citation>
    <scope>IDENTIFICATION</scope>
</reference>
<dbReference type="AlphaFoldDB" id="A0A7E4W738"/>
<accession>A0A7E4W738</accession>
<proteinExistence type="predicted"/>
<evidence type="ECO:0000313" key="1">
    <source>
        <dbReference type="Proteomes" id="UP000492821"/>
    </source>
</evidence>
<evidence type="ECO:0000313" key="2">
    <source>
        <dbReference type="WBParaSite" id="Pan_g7212.t1"/>
    </source>
</evidence>
<organism evidence="1 2">
    <name type="scientific">Panagrellus redivivus</name>
    <name type="common">Microworm</name>
    <dbReference type="NCBI Taxonomy" id="6233"/>
    <lineage>
        <taxon>Eukaryota</taxon>
        <taxon>Metazoa</taxon>
        <taxon>Ecdysozoa</taxon>
        <taxon>Nematoda</taxon>
        <taxon>Chromadorea</taxon>
        <taxon>Rhabditida</taxon>
        <taxon>Tylenchina</taxon>
        <taxon>Panagrolaimomorpha</taxon>
        <taxon>Panagrolaimoidea</taxon>
        <taxon>Panagrolaimidae</taxon>
        <taxon>Panagrellus</taxon>
    </lineage>
</organism>
<reference evidence="1" key="1">
    <citation type="journal article" date="2013" name="Genetics">
        <title>The draft genome and transcriptome of Panagrellus redivivus are shaped by the harsh demands of a free-living lifestyle.</title>
        <authorList>
            <person name="Srinivasan J."/>
            <person name="Dillman A.R."/>
            <person name="Macchietto M.G."/>
            <person name="Heikkinen L."/>
            <person name="Lakso M."/>
            <person name="Fracchia K.M."/>
            <person name="Antoshechkin I."/>
            <person name="Mortazavi A."/>
            <person name="Wong G."/>
            <person name="Sternberg P.W."/>
        </authorList>
    </citation>
    <scope>NUCLEOTIDE SEQUENCE [LARGE SCALE GENOMIC DNA]</scope>
    <source>
        <strain evidence="1">MT8872</strain>
    </source>
</reference>
<protein>
    <submittedName>
        <fullName evidence="2">Uroporphyrinogen_deCOase domain-containing protein</fullName>
    </submittedName>
</protein>
<keyword evidence="1" id="KW-1185">Reference proteome</keyword>
<name>A0A7E4W738_PANRE</name>